<dbReference type="Proteomes" id="UP001497680">
    <property type="component" value="Unassembled WGS sequence"/>
</dbReference>
<keyword evidence="2" id="KW-1185">Reference proteome</keyword>
<protein>
    <submittedName>
        <fullName evidence="1">Uncharacterized protein</fullName>
    </submittedName>
</protein>
<sequence>MSSIDVTSRKIILLPIIRLWRSCSSSSNRCLCNDRNRSSNRNCRSRTTPSNSRDLSLYHRQAKRRVVTGSSAGFKTIEPNWRTPPSPRVADLTRAADTRTYNDHLVEDHVEDHVVEVTENRRHDDGSSNPRTSVLGLVAANGRLALTRLNGVFSHAHVASQNGPAKPPLKTTLLWAELLDATNELRQTNNPPATKKDESDNSKRTTDGGGSSRHRSRLPSPLLVGQLLHGLGHENDEDYRSEARALASVKRNDPNRVTKTGPSGTRMPIKSPYGPNHAYKPARGGYVGSGSRTNDDDESGEKKTEKLQALGKGKTTGASGRTGEADAAYGVHRIGLGWRSNIDWRGEAVASLADNMTDSKMDPFHYDSQLYQALQLGSNQRRKPQPFNCTRLGTDCRNIELSDGDVDVDSDNLDDPLTVVNRLPHGADAVVPRGVA</sequence>
<evidence type="ECO:0000313" key="1">
    <source>
        <dbReference type="EMBL" id="KAI6089031.1"/>
    </source>
</evidence>
<accession>A0ACC0D936</accession>
<dbReference type="EMBL" id="MU394298">
    <property type="protein sequence ID" value="KAI6089031.1"/>
    <property type="molecule type" value="Genomic_DNA"/>
</dbReference>
<proteinExistence type="predicted"/>
<name>A0ACC0D936_9PEZI</name>
<reference evidence="1 2" key="1">
    <citation type="journal article" date="2022" name="New Phytol.">
        <title>Ecological generalism drives hyperdiversity of secondary metabolite gene clusters in xylarialean endophytes.</title>
        <authorList>
            <person name="Franco M.E.E."/>
            <person name="Wisecaver J.H."/>
            <person name="Arnold A.E."/>
            <person name="Ju Y.M."/>
            <person name="Slot J.C."/>
            <person name="Ahrendt S."/>
            <person name="Moore L.P."/>
            <person name="Eastman K.E."/>
            <person name="Scott K."/>
            <person name="Konkel Z."/>
            <person name="Mondo S.J."/>
            <person name="Kuo A."/>
            <person name="Hayes R.D."/>
            <person name="Haridas S."/>
            <person name="Andreopoulos B."/>
            <person name="Riley R."/>
            <person name="LaButti K."/>
            <person name="Pangilinan J."/>
            <person name="Lipzen A."/>
            <person name="Amirebrahimi M."/>
            <person name="Yan J."/>
            <person name="Adam C."/>
            <person name="Keymanesh K."/>
            <person name="Ng V."/>
            <person name="Louie K."/>
            <person name="Northen T."/>
            <person name="Drula E."/>
            <person name="Henrissat B."/>
            <person name="Hsieh H.M."/>
            <person name="Youens-Clark K."/>
            <person name="Lutzoni F."/>
            <person name="Miadlikowska J."/>
            <person name="Eastwood D.C."/>
            <person name="Hamelin R.C."/>
            <person name="Grigoriev I.V."/>
            <person name="U'Ren J.M."/>
        </authorList>
    </citation>
    <scope>NUCLEOTIDE SEQUENCE [LARGE SCALE GENOMIC DNA]</scope>
    <source>
        <strain evidence="1 2">ER1909</strain>
    </source>
</reference>
<gene>
    <name evidence="1" type="ORF">F4821DRAFT_257525</name>
</gene>
<comment type="caution">
    <text evidence="1">The sequence shown here is derived from an EMBL/GenBank/DDBJ whole genome shotgun (WGS) entry which is preliminary data.</text>
</comment>
<evidence type="ECO:0000313" key="2">
    <source>
        <dbReference type="Proteomes" id="UP001497680"/>
    </source>
</evidence>
<organism evidence="1 2">
    <name type="scientific">Hypoxylon rubiginosum</name>
    <dbReference type="NCBI Taxonomy" id="110542"/>
    <lineage>
        <taxon>Eukaryota</taxon>
        <taxon>Fungi</taxon>
        <taxon>Dikarya</taxon>
        <taxon>Ascomycota</taxon>
        <taxon>Pezizomycotina</taxon>
        <taxon>Sordariomycetes</taxon>
        <taxon>Xylariomycetidae</taxon>
        <taxon>Xylariales</taxon>
        <taxon>Hypoxylaceae</taxon>
        <taxon>Hypoxylon</taxon>
    </lineage>
</organism>